<evidence type="ECO:0000313" key="6">
    <source>
        <dbReference type="Proteomes" id="UP000293865"/>
    </source>
</evidence>
<feature type="compositionally biased region" description="Low complexity" evidence="2">
    <location>
        <begin position="1"/>
        <end position="20"/>
    </location>
</feature>
<proteinExistence type="predicted"/>
<protein>
    <submittedName>
        <fullName evidence="5">Glycosyltransferase</fullName>
    </submittedName>
</protein>
<evidence type="ECO:0000256" key="3">
    <source>
        <dbReference type="SAM" id="Phobius"/>
    </source>
</evidence>
<feature type="transmembrane region" description="Helical" evidence="3">
    <location>
        <begin position="179"/>
        <end position="208"/>
    </location>
</feature>
<evidence type="ECO:0000259" key="4">
    <source>
        <dbReference type="Pfam" id="PF00534"/>
    </source>
</evidence>
<name>A0A4Q2L1V4_9MICO</name>
<evidence type="ECO:0000256" key="2">
    <source>
        <dbReference type="SAM" id="MobiDB-lite"/>
    </source>
</evidence>
<keyword evidence="1 5" id="KW-0808">Transferase</keyword>
<keyword evidence="3" id="KW-1133">Transmembrane helix</keyword>
<dbReference type="EMBL" id="SDPN01000007">
    <property type="protein sequence ID" value="RXZ72055.1"/>
    <property type="molecule type" value="Genomic_DNA"/>
</dbReference>
<evidence type="ECO:0000313" key="5">
    <source>
        <dbReference type="EMBL" id="RXZ72055.1"/>
    </source>
</evidence>
<evidence type="ECO:0000256" key="1">
    <source>
        <dbReference type="ARBA" id="ARBA00022679"/>
    </source>
</evidence>
<organism evidence="5 6">
    <name type="scientific">Agromyces albus</name>
    <dbReference type="NCBI Taxonomy" id="205332"/>
    <lineage>
        <taxon>Bacteria</taxon>
        <taxon>Bacillati</taxon>
        <taxon>Actinomycetota</taxon>
        <taxon>Actinomycetes</taxon>
        <taxon>Micrococcales</taxon>
        <taxon>Microbacteriaceae</taxon>
        <taxon>Agromyces</taxon>
    </lineage>
</organism>
<feature type="domain" description="Glycosyl transferase family 1" evidence="4">
    <location>
        <begin position="242"/>
        <end position="389"/>
    </location>
</feature>
<comment type="caution">
    <text evidence="5">The sequence shown here is derived from an EMBL/GenBank/DDBJ whole genome shotgun (WGS) entry which is preliminary data.</text>
</comment>
<dbReference type="CDD" id="cd03801">
    <property type="entry name" value="GT4_PimA-like"/>
    <property type="match status" value="1"/>
</dbReference>
<dbReference type="SUPFAM" id="SSF53756">
    <property type="entry name" value="UDP-Glycosyltransferase/glycogen phosphorylase"/>
    <property type="match status" value="1"/>
</dbReference>
<dbReference type="Gene3D" id="3.40.50.2000">
    <property type="entry name" value="Glycogen Phosphorylase B"/>
    <property type="match status" value="2"/>
</dbReference>
<accession>A0A4Q2L1V4</accession>
<feature type="transmembrane region" description="Helical" evidence="3">
    <location>
        <begin position="135"/>
        <end position="159"/>
    </location>
</feature>
<dbReference type="PANTHER" id="PTHR12526:SF635">
    <property type="entry name" value="GLYCOSYL TRANSFERASE GROUP 1"/>
    <property type="match status" value="1"/>
</dbReference>
<dbReference type="AlphaFoldDB" id="A0A4Q2L1V4"/>
<dbReference type="GO" id="GO:0016757">
    <property type="term" value="F:glycosyltransferase activity"/>
    <property type="evidence" value="ECO:0007669"/>
    <property type="project" value="InterPro"/>
</dbReference>
<keyword evidence="3" id="KW-0472">Membrane</keyword>
<dbReference type="PANTHER" id="PTHR12526">
    <property type="entry name" value="GLYCOSYLTRANSFERASE"/>
    <property type="match status" value="1"/>
</dbReference>
<dbReference type="Proteomes" id="UP000293865">
    <property type="component" value="Unassembled WGS sequence"/>
</dbReference>
<keyword evidence="3" id="KW-0812">Transmembrane</keyword>
<keyword evidence="6" id="KW-1185">Reference proteome</keyword>
<feature type="region of interest" description="Disordered" evidence="2">
    <location>
        <begin position="1"/>
        <end position="25"/>
    </location>
</feature>
<gene>
    <name evidence="5" type="ORF">ESP51_05400</name>
</gene>
<sequence length="426" mass="45688">MRWPRSPSSSSSAEPRTCSRVESTTSTHRLQRRLPWQRNRHVAEPRIAIAYDCVFPVDAGGAERVYRRLAEIFARRGSSVDYVSRRGREAGPDAGFSVIGVWSGEIADAGGTRTISSAVAFAVSLFRHFVRRRGAYDLVIVAALPVLNVFAVRLALLGARTAVATDWPEIWPWRKWRDYSGAVVGTAAFALQWLGVNIGAIHIVNSMFTRSRLLRLRRRADPIVLGLVDLARDAAHASAALAKPPVVLFVGRHIPDKRLAALPAALAAARESIPDLAAVVAGFGPQTGAARHAADAAGVAHVVRFVGRVDDAELESLLATSAVLVNPSAREGFGLVVAEAAAHGTPSVVVAGEDNAAAELIVDGENGFVAASVAPGVLGDAIVRAVLGGDDLRRSTSSWLERERREHSLERSVDQILDRWRAVSGR</sequence>
<reference evidence="5 6" key="1">
    <citation type="submission" date="2019-01" db="EMBL/GenBank/DDBJ databases">
        <title>Agromyces.</title>
        <authorList>
            <person name="Li J."/>
        </authorList>
    </citation>
    <scope>NUCLEOTIDE SEQUENCE [LARGE SCALE GENOMIC DNA]</scope>
    <source>
        <strain evidence="5 6">DSM 15934</strain>
    </source>
</reference>
<dbReference type="InterPro" id="IPR001296">
    <property type="entry name" value="Glyco_trans_1"/>
</dbReference>
<dbReference type="Pfam" id="PF00534">
    <property type="entry name" value="Glycos_transf_1"/>
    <property type="match status" value="1"/>
</dbReference>
<dbReference type="OrthoDB" id="9806887at2"/>